<evidence type="ECO:0000313" key="1">
    <source>
        <dbReference type="EMBL" id="GGH86827.1"/>
    </source>
</evidence>
<keyword evidence="2" id="KW-1185">Reference proteome</keyword>
<reference evidence="1" key="1">
    <citation type="journal article" date="2014" name="Int. J. Syst. Evol. Microbiol.">
        <title>Complete genome sequence of Corynebacterium casei LMG S-19264T (=DSM 44701T), isolated from a smear-ripened cheese.</title>
        <authorList>
            <consortium name="US DOE Joint Genome Institute (JGI-PGF)"/>
            <person name="Walter F."/>
            <person name="Albersmeier A."/>
            <person name="Kalinowski J."/>
            <person name="Ruckert C."/>
        </authorList>
    </citation>
    <scope>NUCLEOTIDE SEQUENCE</scope>
    <source>
        <strain evidence="1">CGMCC 1.12777</strain>
    </source>
</reference>
<dbReference type="AlphaFoldDB" id="A0A8J3ENK3"/>
<dbReference type="EMBL" id="BMFV01000035">
    <property type="protein sequence ID" value="GGH86827.1"/>
    <property type="molecule type" value="Genomic_DNA"/>
</dbReference>
<organism evidence="1 2">
    <name type="scientific">Pullulanibacillus pueri</name>
    <dbReference type="NCBI Taxonomy" id="1437324"/>
    <lineage>
        <taxon>Bacteria</taxon>
        <taxon>Bacillati</taxon>
        <taxon>Bacillota</taxon>
        <taxon>Bacilli</taxon>
        <taxon>Bacillales</taxon>
        <taxon>Sporolactobacillaceae</taxon>
        <taxon>Pullulanibacillus</taxon>
    </lineage>
</organism>
<sequence length="93" mass="10044">MRKSIGLLATIILVLMTVLVGCSISSSGSSKGKSGAITVTFWYSATGKDEDGIKNVINHENIQVKGTYVATDETNDDKLLQLLQVVTRLILLF</sequence>
<proteinExistence type="predicted"/>
<dbReference type="Proteomes" id="UP000656813">
    <property type="component" value="Unassembled WGS sequence"/>
</dbReference>
<accession>A0A8J3ENK3</accession>
<evidence type="ECO:0000313" key="2">
    <source>
        <dbReference type="Proteomes" id="UP000656813"/>
    </source>
</evidence>
<name>A0A8J3ENK3_9BACL</name>
<dbReference type="PROSITE" id="PS51257">
    <property type="entry name" value="PROKAR_LIPOPROTEIN"/>
    <property type="match status" value="1"/>
</dbReference>
<reference evidence="1" key="2">
    <citation type="submission" date="2020-09" db="EMBL/GenBank/DDBJ databases">
        <authorList>
            <person name="Sun Q."/>
            <person name="Zhou Y."/>
        </authorList>
    </citation>
    <scope>NUCLEOTIDE SEQUENCE</scope>
    <source>
        <strain evidence="1">CGMCC 1.12777</strain>
    </source>
</reference>
<comment type="caution">
    <text evidence="1">The sequence shown here is derived from an EMBL/GenBank/DDBJ whole genome shotgun (WGS) entry which is preliminary data.</text>
</comment>
<gene>
    <name evidence="1" type="ORF">GCM10007096_35430</name>
</gene>
<dbReference type="RefSeq" id="WP_188498721.1">
    <property type="nucleotide sequence ID" value="NZ_BMFV01000035.1"/>
</dbReference>
<protein>
    <submittedName>
        <fullName evidence="1">Uncharacterized protein</fullName>
    </submittedName>
</protein>